<evidence type="ECO:0000313" key="1">
    <source>
        <dbReference type="EMBL" id="MFC5849551.1"/>
    </source>
</evidence>
<accession>A0ABW1DP31</accession>
<comment type="caution">
    <text evidence="1">The sequence shown here is derived from an EMBL/GenBank/DDBJ whole genome shotgun (WGS) entry which is preliminary data.</text>
</comment>
<dbReference type="RefSeq" id="WP_380050783.1">
    <property type="nucleotide sequence ID" value="NZ_JBHSOH010000026.1"/>
</dbReference>
<reference evidence="2" key="1">
    <citation type="journal article" date="2019" name="Int. J. Syst. Evol. Microbiol.">
        <title>The Global Catalogue of Microorganisms (GCM) 10K type strain sequencing project: providing services to taxonomists for standard genome sequencing and annotation.</title>
        <authorList>
            <consortium name="The Broad Institute Genomics Platform"/>
            <consortium name="The Broad Institute Genome Sequencing Center for Infectious Disease"/>
            <person name="Wu L."/>
            <person name="Ma J."/>
        </authorList>
    </citation>
    <scope>NUCLEOTIDE SEQUENCE [LARGE SCALE GENOMIC DNA]</scope>
    <source>
        <strain evidence="2">CGMCC 1.15053</strain>
    </source>
</reference>
<organism evidence="1 2">
    <name type="scientific">Deinococcus petrolearius</name>
    <dbReference type="NCBI Taxonomy" id="1751295"/>
    <lineage>
        <taxon>Bacteria</taxon>
        <taxon>Thermotogati</taxon>
        <taxon>Deinococcota</taxon>
        <taxon>Deinococci</taxon>
        <taxon>Deinococcales</taxon>
        <taxon>Deinococcaceae</taxon>
        <taxon>Deinococcus</taxon>
    </lineage>
</organism>
<gene>
    <name evidence="1" type="ORF">ACFPQ6_14690</name>
</gene>
<dbReference type="EMBL" id="JBHSOH010000026">
    <property type="protein sequence ID" value="MFC5849551.1"/>
    <property type="molecule type" value="Genomic_DNA"/>
</dbReference>
<proteinExistence type="predicted"/>
<keyword evidence="2" id="KW-1185">Reference proteome</keyword>
<sequence>MTSDTPFTALEEIQEAFFWAAAPPIPSVDTTVPLPEGGTATVVGYVLEEANAAPRRWLNLQVRTEEGMLRILPAQALDQGLGASTEPVRIALSALGTVRARLARGFSLEAGTDQLLAGGVPFASLAFLGPVISTLLGGEGKYLLRPGPGALEGLRHAWPELELAVVGDTLIWAHSPLLAELSPDTLRRIQPILQQGGAQPGRQLLRVAGEERVLQVMRTAFGLSLSSTPSPS</sequence>
<protein>
    <submittedName>
        <fullName evidence="1">Uncharacterized protein</fullName>
    </submittedName>
</protein>
<evidence type="ECO:0000313" key="2">
    <source>
        <dbReference type="Proteomes" id="UP001595979"/>
    </source>
</evidence>
<dbReference type="Proteomes" id="UP001595979">
    <property type="component" value="Unassembled WGS sequence"/>
</dbReference>
<name>A0ABW1DP31_9DEIO</name>